<organism evidence="4 5">
    <name type="scientific">Pseudomonas mercuritolerans</name>
    <dbReference type="NCBI Taxonomy" id="2951809"/>
    <lineage>
        <taxon>Bacteria</taxon>
        <taxon>Pseudomonadati</taxon>
        <taxon>Pseudomonadota</taxon>
        <taxon>Gammaproteobacteria</taxon>
        <taxon>Pseudomonadales</taxon>
        <taxon>Pseudomonadaceae</taxon>
        <taxon>Pseudomonas</taxon>
    </lineage>
</organism>
<name>A0ABT2XP13_9PSED</name>
<keyword evidence="5" id="KW-1185">Reference proteome</keyword>
<dbReference type="PANTHER" id="PTHR43436">
    <property type="entry name" value="ARAC-FAMILY TRANSCRIPTIONAL REGULATOR"/>
    <property type="match status" value="1"/>
</dbReference>
<gene>
    <name evidence="4" type="ORF">ND528_00350</name>
</gene>
<sequence>MQDRPDFLLDHPIPVVQPPHALVMELRLSSLSKLVDIIGRHAQNDGIHSTAIPGVSLIRSASPTMPMPVVYEPTLCLVAQGRKQAMLGTTAYVYDPAKYLIASVDLPVMGSVIEASEAVPYLCLALDLDTAVLSELALRHPLREESVSAPPAGITLNDTTPELLDAAVRLAGLLDRPRDIEALAPLVIREMLYRLLTENGNSIIRQMAQADSRLNQIAKAIAWLRSHYNEACRIDQLVEIAGMSRSSFHTHFKAITSMSPLEFRNQLRLQEARRLMVTEAVDAAEAGYAVGYESPSQFSRDYARLFGMPPAKDAWRLRTDICGI</sequence>
<evidence type="ECO:0000313" key="5">
    <source>
        <dbReference type="Proteomes" id="UP001063475"/>
    </source>
</evidence>
<evidence type="ECO:0000259" key="3">
    <source>
        <dbReference type="PROSITE" id="PS01124"/>
    </source>
</evidence>
<dbReference type="SMART" id="SM00342">
    <property type="entry name" value="HTH_ARAC"/>
    <property type="match status" value="1"/>
</dbReference>
<dbReference type="RefSeq" id="WP_263469315.1">
    <property type="nucleotide sequence ID" value="NZ_JAMSHA010000001.1"/>
</dbReference>
<dbReference type="Proteomes" id="UP001063475">
    <property type="component" value="Unassembled WGS sequence"/>
</dbReference>
<dbReference type="PANTHER" id="PTHR43436:SF1">
    <property type="entry name" value="TRANSCRIPTIONAL REGULATORY PROTEIN"/>
    <property type="match status" value="1"/>
</dbReference>
<dbReference type="SUPFAM" id="SSF46689">
    <property type="entry name" value="Homeodomain-like"/>
    <property type="match status" value="2"/>
</dbReference>
<comment type="caution">
    <text evidence="4">The sequence shown here is derived from an EMBL/GenBank/DDBJ whole genome shotgun (WGS) entry which is preliminary data.</text>
</comment>
<dbReference type="InterPro" id="IPR009594">
    <property type="entry name" value="Tscrpt_reg_HTH_AraC_N"/>
</dbReference>
<dbReference type="EMBL" id="JAMSHA010000001">
    <property type="protein sequence ID" value="MCV2220018.1"/>
    <property type="molecule type" value="Genomic_DNA"/>
</dbReference>
<keyword evidence="2" id="KW-0804">Transcription</keyword>
<dbReference type="PROSITE" id="PS01124">
    <property type="entry name" value="HTH_ARAC_FAMILY_2"/>
    <property type="match status" value="1"/>
</dbReference>
<reference evidence="4" key="1">
    <citation type="submission" date="2022-06" db="EMBL/GenBank/DDBJ databases">
        <title>De novo draft assembly of the Pseudomonas mercurotoleraris sp. nov., isolated from the plants rhizosphere.</title>
        <authorList>
            <person name="Robas M."/>
            <person name="Gonzalez D."/>
            <person name="Fernandez V.M."/>
            <person name="Luna L."/>
            <person name="Provanza A."/>
            <person name="Jimenez P.A."/>
        </authorList>
    </citation>
    <scope>NUCLEOTIDE SEQUENCE</scope>
    <source>
        <strain evidence="4">SAICEUPSM</strain>
    </source>
</reference>
<dbReference type="Gene3D" id="1.10.10.60">
    <property type="entry name" value="Homeodomain-like"/>
    <property type="match status" value="2"/>
</dbReference>
<keyword evidence="1" id="KW-0805">Transcription regulation</keyword>
<proteinExistence type="predicted"/>
<dbReference type="Pfam" id="PF12833">
    <property type="entry name" value="HTH_18"/>
    <property type="match status" value="1"/>
</dbReference>
<dbReference type="Pfam" id="PF06719">
    <property type="entry name" value="AraC_N"/>
    <property type="match status" value="1"/>
</dbReference>
<evidence type="ECO:0000256" key="1">
    <source>
        <dbReference type="ARBA" id="ARBA00023015"/>
    </source>
</evidence>
<evidence type="ECO:0000313" key="4">
    <source>
        <dbReference type="EMBL" id="MCV2220018.1"/>
    </source>
</evidence>
<accession>A0ABT2XP13</accession>
<feature type="domain" description="HTH araC/xylS-type" evidence="3">
    <location>
        <begin position="218"/>
        <end position="316"/>
    </location>
</feature>
<evidence type="ECO:0000256" key="2">
    <source>
        <dbReference type="ARBA" id="ARBA00023163"/>
    </source>
</evidence>
<dbReference type="InterPro" id="IPR018060">
    <property type="entry name" value="HTH_AraC"/>
</dbReference>
<protein>
    <submittedName>
        <fullName evidence="4">AraC family transcriptional regulator</fullName>
    </submittedName>
</protein>
<dbReference type="InterPro" id="IPR009057">
    <property type="entry name" value="Homeodomain-like_sf"/>
</dbReference>